<evidence type="ECO:0000259" key="4">
    <source>
        <dbReference type="SMART" id="SM00738"/>
    </source>
</evidence>
<dbReference type="GO" id="GO:0006354">
    <property type="term" value="P:DNA-templated transcription elongation"/>
    <property type="evidence" value="ECO:0007669"/>
    <property type="project" value="InterPro"/>
</dbReference>
<organism evidence="5 6">
    <name type="scientific">Olivibacter domesticus</name>
    <name type="common">Pseudosphingobacterium domesticum</name>
    <dbReference type="NCBI Taxonomy" id="407022"/>
    <lineage>
        <taxon>Bacteria</taxon>
        <taxon>Pseudomonadati</taxon>
        <taxon>Bacteroidota</taxon>
        <taxon>Sphingobacteriia</taxon>
        <taxon>Sphingobacteriales</taxon>
        <taxon>Sphingobacteriaceae</taxon>
        <taxon>Olivibacter</taxon>
    </lineage>
</organism>
<dbReference type="RefSeq" id="WP_093332500.1">
    <property type="nucleotide sequence ID" value="NZ_FOAF01000014.1"/>
</dbReference>
<evidence type="ECO:0000256" key="3">
    <source>
        <dbReference type="ARBA" id="ARBA00023163"/>
    </source>
</evidence>
<proteinExistence type="predicted"/>
<evidence type="ECO:0000313" key="5">
    <source>
        <dbReference type="EMBL" id="SEM50783.1"/>
    </source>
</evidence>
<dbReference type="SUPFAM" id="SSF82679">
    <property type="entry name" value="N-utilization substance G protein NusG, N-terminal domain"/>
    <property type="match status" value="1"/>
</dbReference>
<evidence type="ECO:0000313" key="6">
    <source>
        <dbReference type="Proteomes" id="UP000199421"/>
    </source>
</evidence>
<dbReference type="Gene3D" id="3.30.70.940">
    <property type="entry name" value="NusG, N-terminal domain"/>
    <property type="match status" value="1"/>
</dbReference>
<dbReference type="AlphaFoldDB" id="A0A1H7YXR4"/>
<keyword evidence="6" id="KW-1185">Reference proteome</keyword>
<dbReference type="Pfam" id="PF02357">
    <property type="entry name" value="NusG"/>
    <property type="match status" value="1"/>
</dbReference>
<evidence type="ECO:0000256" key="1">
    <source>
        <dbReference type="ARBA" id="ARBA00022814"/>
    </source>
</evidence>
<dbReference type="Proteomes" id="UP000199421">
    <property type="component" value="Unassembled WGS sequence"/>
</dbReference>
<protein>
    <submittedName>
        <fullName evidence="5">Transcription antitermination factor NusG</fullName>
    </submittedName>
</protein>
<sequence>MDNTKKKWIAIYTRPKWEKKVNYLIQQQGIEAFCPLIKTKKRWADRNKIVEIPLFNSYVFAQVDHTEQSKISRISGVVSIVSHCDKPANITAQEIQRIKDLLDIGYEDLESISLEQVTVGDKIKVVEGILSDWQGEIITVKGKSVVMLLKQFNCALIAKVNISQESLSLV</sequence>
<dbReference type="STRING" id="407022.SAMN05661044_05374"/>
<reference evidence="6" key="1">
    <citation type="submission" date="2016-10" db="EMBL/GenBank/DDBJ databases">
        <authorList>
            <person name="Varghese N."/>
            <person name="Submissions S."/>
        </authorList>
    </citation>
    <scope>NUCLEOTIDE SEQUENCE [LARGE SCALE GENOMIC DNA]</scope>
    <source>
        <strain evidence="6">DSM 18733</strain>
    </source>
</reference>
<dbReference type="OrthoDB" id="9796143at2"/>
<dbReference type="InterPro" id="IPR006645">
    <property type="entry name" value="NGN-like_dom"/>
</dbReference>
<keyword evidence="2" id="KW-0805">Transcription regulation</keyword>
<dbReference type="PANTHER" id="PTHR30265">
    <property type="entry name" value="RHO-INTERACTING TRANSCRIPTION TERMINATION FACTOR NUSG"/>
    <property type="match status" value="1"/>
</dbReference>
<keyword evidence="3" id="KW-0804">Transcription</keyword>
<dbReference type="PANTHER" id="PTHR30265:SF4">
    <property type="entry name" value="KOW MOTIF FAMILY PROTEIN, EXPRESSED"/>
    <property type="match status" value="1"/>
</dbReference>
<evidence type="ECO:0000256" key="2">
    <source>
        <dbReference type="ARBA" id="ARBA00023015"/>
    </source>
</evidence>
<dbReference type="EMBL" id="FOAF01000014">
    <property type="protein sequence ID" value="SEM50783.1"/>
    <property type="molecule type" value="Genomic_DNA"/>
</dbReference>
<dbReference type="SMART" id="SM00738">
    <property type="entry name" value="NGN"/>
    <property type="match status" value="1"/>
</dbReference>
<accession>A0A1H7YXR4</accession>
<keyword evidence="1" id="KW-0889">Transcription antitermination</keyword>
<dbReference type="GO" id="GO:0031564">
    <property type="term" value="P:transcription antitermination"/>
    <property type="evidence" value="ECO:0007669"/>
    <property type="project" value="UniProtKB-KW"/>
</dbReference>
<dbReference type="InterPro" id="IPR036735">
    <property type="entry name" value="NGN_dom_sf"/>
</dbReference>
<name>A0A1H7YXR4_OLID1</name>
<feature type="domain" description="NusG-like N-terminal" evidence="4">
    <location>
        <begin position="5"/>
        <end position="102"/>
    </location>
</feature>
<dbReference type="InterPro" id="IPR043425">
    <property type="entry name" value="NusG-like"/>
</dbReference>
<dbReference type="NCBIfam" id="NF033644">
    <property type="entry name" value="antiterm_UpxY"/>
    <property type="match status" value="1"/>
</dbReference>
<gene>
    <name evidence="5" type="ORF">SAMN05661044_05374</name>
</gene>